<organism evidence="2 3">
    <name type="scientific">Paenibacillus sepulcri</name>
    <dbReference type="NCBI Taxonomy" id="359917"/>
    <lineage>
        <taxon>Bacteria</taxon>
        <taxon>Bacillati</taxon>
        <taxon>Bacillota</taxon>
        <taxon>Bacilli</taxon>
        <taxon>Bacillales</taxon>
        <taxon>Paenibacillaceae</taxon>
        <taxon>Paenibacillus</taxon>
    </lineage>
</organism>
<name>A0ABS7CK32_9BACL</name>
<proteinExistence type="predicted"/>
<protein>
    <submittedName>
        <fullName evidence="2">Glycosyltransferase</fullName>
    </submittedName>
</protein>
<accession>A0ABS7CK32</accession>
<sequence>DPRQKSAAAGLLAVYEWFTRPEPTAALFDRLSPAEIDRVQQAGRRLLAAHLGPAEFPRLVLAFLRSPDMDTVDYAGLIDYLQRNAPNRELVYRFFQWSENHPDFMRSRGFVPSYSSAIVGYFTKVDRNAFKKRANRKQLFDMAGASLTAVYKQAERGLASPLGKFFRRSRKTTMITTILALGIILVAAGFILSFSGKGDSNQEAADLPEAQP</sequence>
<evidence type="ECO:0000256" key="1">
    <source>
        <dbReference type="SAM" id="Phobius"/>
    </source>
</evidence>
<evidence type="ECO:0000313" key="2">
    <source>
        <dbReference type="EMBL" id="MBW7461268.1"/>
    </source>
</evidence>
<keyword evidence="1" id="KW-0472">Membrane</keyword>
<feature type="non-terminal residue" evidence="2">
    <location>
        <position position="212"/>
    </location>
</feature>
<reference evidence="2 3" key="1">
    <citation type="submission" date="2021-07" db="EMBL/GenBank/DDBJ databases">
        <title>Paenibacillus radiodurans sp. nov., isolated from the southeastern edge of Tengger Desert.</title>
        <authorList>
            <person name="Zhang G."/>
        </authorList>
    </citation>
    <scope>NUCLEOTIDE SEQUENCE [LARGE SCALE GENOMIC DNA]</scope>
    <source>
        <strain evidence="2 3">CCM 7311</strain>
    </source>
</reference>
<comment type="caution">
    <text evidence="2">The sequence shown here is derived from an EMBL/GenBank/DDBJ whole genome shotgun (WGS) entry which is preliminary data.</text>
</comment>
<feature type="non-terminal residue" evidence="2">
    <location>
        <position position="1"/>
    </location>
</feature>
<dbReference type="EMBL" id="JAHZIK010002811">
    <property type="protein sequence ID" value="MBW7461268.1"/>
    <property type="molecule type" value="Genomic_DNA"/>
</dbReference>
<feature type="transmembrane region" description="Helical" evidence="1">
    <location>
        <begin position="174"/>
        <end position="194"/>
    </location>
</feature>
<keyword evidence="1" id="KW-0812">Transmembrane</keyword>
<evidence type="ECO:0000313" key="3">
    <source>
        <dbReference type="Proteomes" id="UP001519887"/>
    </source>
</evidence>
<keyword evidence="3" id="KW-1185">Reference proteome</keyword>
<dbReference type="Proteomes" id="UP001519887">
    <property type="component" value="Unassembled WGS sequence"/>
</dbReference>
<keyword evidence="1" id="KW-1133">Transmembrane helix</keyword>
<gene>
    <name evidence="2" type="ORF">K0U00_45150</name>
</gene>